<dbReference type="Gene3D" id="2.50.20.10">
    <property type="entry name" value="Lipoprotein localisation LolA/LolB/LppX"/>
    <property type="match status" value="1"/>
</dbReference>
<reference evidence="9" key="1">
    <citation type="submission" date="2018-06" db="EMBL/GenBank/DDBJ databases">
        <authorList>
            <person name="Zhirakovskaya E."/>
        </authorList>
    </citation>
    <scope>NUCLEOTIDE SEQUENCE</scope>
</reference>
<dbReference type="SUPFAM" id="SSF89392">
    <property type="entry name" value="Prokaryotic lipoproteins and lipoprotein localization factors"/>
    <property type="match status" value="1"/>
</dbReference>
<dbReference type="GO" id="GO:0042953">
    <property type="term" value="P:lipoprotein transport"/>
    <property type="evidence" value="ECO:0007669"/>
    <property type="project" value="InterPro"/>
</dbReference>
<evidence type="ECO:0000256" key="3">
    <source>
        <dbReference type="ARBA" id="ARBA00011245"/>
    </source>
</evidence>
<evidence type="ECO:0000256" key="6">
    <source>
        <dbReference type="ARBA" id="ARBA00022764"/>
    </source>
</evidence>
<evidence type="ECO:0000256" key="7">
    <source>
        <dbReference type="ARBA" id="ARBA00022927"/>
    </source>
</evidence>
<evidence type="ECO:0000256" key="2">
    <source>
        <dbReference type="ARBA" id="ARBA00007615"/>
    </source>
</evidence>
<keyword evidence="5" id="KW-0813">Transport</keyword>
<proteinExistence type="inferred from homology"/>
<evidence type="ECO:0000313" key="9">
    <source>
        <dbReference type="EMBL" id="VAW71100.1"/>
    </source>
</evidence>
<evidence type="ECO:0000256" key="4">
    <source>
        <dbReference type="ARBA" id="ARBA00014035"/>
    </source>
</evidence>
<evidence type="ECO:0000256" key="8">
    <source>
        <dbReference type="ARBA" id="ARBA00023186"/>
    </source>
</evidence>
<dbReference type="CDD" id="cd16325">
    <property type="entry name" value="LolA"/>
    <property type="match status" value="1"/>
</dbReference>
<name>A0A3B0Y2I6_9ZZZZ</name>
<gene>
    <name evidence="9" type="ORF">MNBD_GAMMA12-1256</name>
</gene>
<dbReference type="InterPro" id="IPR018323">
    <property type="entry name" value="OM_lipoprot_carrier_LolA_Pbac"/>
</dbReference>
<evidence type="ECO:0000256" key="1">
    <source>
        <dbReference type="ARBA" id="ARBA00004418"/>
    </source>
</evidence>
<comment type="similarity">
    <text evidence="2">Belongs to the LolA family.</text>
</comment>
<keyword evidence="7" id="KW-0653">Protein transport</keyword>
<keyword evidence="8" id="KW-0143">Chaperone</keyword>
<accession>A0A3B0Y2I6</accession>
<dbReference type="InterPro" id="IPR029046">
    <property type="entry name" value="LolA/LolB/LppX"/>
</dbReference>
<evidence type="ECO:0000256" key="5">
    <source>
        <dbReference type="ARBA" id="ARBA00022448"/>
    </source>
</evidence>
<comment type="subunit">
    <text evidence="3">Monomer.</text>
</comment>
<dbReference type="PANTHER" id="PTHR35869:SF1">
    <property type="entry name" value="OUTER-MEMBRANE LIPOPROTEIN CARRIER PROTEIN"/>
    <property type="match status" value="1"/>
</dbReference>
<dbReference type="Pfam" id="PF03548">
    <property type="entry name" value="LolA"/>
    <property type="match status" value="1"/>
</dbReference>
<organism evidence="9">
    <name type="scientific">hydrothermal vent metagenome</name>
    <dbReference type="NCBI Taxonomy" id="652676"/>
    <lineage>
        <taxon>unclassified sequences</taxon>
        <taxon>metagenomes</taxon>
        <taxon>ecological metagenomes</taxon>
    </lineage>
</organism>
<dbReference type="InterPro" id="IPR004564">
    <property type="entry name" value="OM_lipoprot_carrier_LolA-like"/>
</dbReference>
<dbReference type="PANTHER" id="PTHR35869">
    <property type="entry name" value="OUTER-MEMBRANE LIPOPROTEIN CARRIER PROTEIN"/>
    <property type="match status" value="1"/>
</dbReference>
<dbReference type="EMBL" id="UOFL01000010">
    <property type="protein sequence ID" value="VAW71100.1"/>
    <property type="molecule type" value="Genomic_DNA"/>
</dbReference>
<sequence length="229" mass="25406">MKLINRSLSTRSLYSKPLYTRSWYKVAALSLLLFSSSNLLAGTAVDKLRSFHKTVKSFQASFSQKVVDGNKKLVQSGKGKVALLRPGKFRWDYSKPDKQLVVSNGKKIWIYDEELEQVTIKNLSKAIGQTPASVLSGIGSLDKNFTLIDEGEVNGVFWVKLEPKKKDTQFKAIRLGFAKSLKEMKLTDNIGQVTTITFSDLTINPNITVSLFTFKVPKGVDVVGGPIAK</sequence>
<dbReference type="GO" id="GO:0042597">
    <property type="term" value="C:periplasmic space"/>
    <property type="evidence" value="ECO:0007669"/>
    <property type="project" value="UniProtKB-SubCell"/>
</dbReference>
<dbReference type="NCBIfam" id="TIGR00547">
    <property type="entry name" value="lolA"/>
    <property type="match status" value="1"/>
</dbReference>
<protein>
    <recommendedName>
        <fullName evidence="4">Outer-membrane lipoprotein carrier protein</fullName>
    </recommendedName>
</protein>
<comment type="subcellular location">
    <subcellularLocation>
        <location evidence="1">Periplasm</location>
    </subcellularLocation>
</comment>
<keyword evidence="9" id="KW-0449">Lipoprotein</keyword>
<keyword evidence="6" id="KW-0574">Periplasm</keyword>
<dbReference type="HAMAP" id="MF_00240">
    <property type="entry name" value="LolA"/>
    <property type="match status" value="1"/>
</dbReference>
<dbReference type="AlphaFoldDB" id="A0A3B0Y2I6"/>